<gene>
    <name evidence="8" type="ORF">D5R81_14995</name>
</gene>
<dbReference type="OrthoDB" id="9805202at2"/>
<keyword evidence="9" id="KW-1185">Reference proteome</keyword>
<dbReference type="InterPro" id="IPR009056">
    <property type="entry name" value="Cyt_c-like_dom"/>
</dbReference>
<dbReference type="Gene3D" id="1.10.760.10">
    <property type="entry name" value="Cytochrome c-like domain"/>
    <property type="match status" value="2"/>
</dbReference>
<dbReference type="InterPro" id="IPR004852">
    <property type="entry name" value="Di-haem_cyt_c_peroxidsae"/>
</dbReference>
<comment type="subcellular location">
    <subcellularLocation>
        <location evidence="1">Cell envelope</location>
    </subcellularLocation>
</comment>
<dbReference type="GO" id="GO:0004130">
    <property type="term" value="F:cytochrome-c peroxidase activity"/>
    <property type="evidence" value="ECO:0007669"/>
    <property type="project" value="TreeGrafter"/>
</dbReference>
<keyword evidence="3 6" id="KW-0479">Metal-binding</keyword>
<dbReference type="InterPro" id="IPR036909">
    <property type="entry name" value="Cyt_c-like_dom_sf"/>
</dbReference>
<evidence type="ECO:0000256" key="4">
    <source>
        <dbReference type="ARBA" id="ARBA00023002"/>
    </source>
</evidence>
<dbReference type="GO" id="GO:0046872">
    <property type="term" value="F:metal ion binding"/>
    <property type="evidence" value="ECO:0007669"/>
    <property type="project" value="UniProtKB-KW"/>
</dbReference>
<dbReference type="EMBL" id="QYYH01000109">
    <property type="protein sequence ID" value="RJY07879.1"/>
    <property type="molecule type" value="Genomic_DNA"/>
</dbReference>
<evidence type="ECO:0000313" key="8">
    <source>
        <dbReference type="EMBL" id="RJY07879.1"/>
    </source>
</evidence>
<feature type="domain" description="Cytochrome c" evidence="7">
    <location>
        <begin position="362"/>
        <end position="534"/>
    </location>
</feature>
<evidence type="ECO:0000256" key="2">
    <source>
        <dbReference type="ARBA" id="ARBA00022617"/>
    </source>
</evidence>
<proteinExistence type="predicted"/>
<comment type="caution">
    <text evidence="8">The sequence shown here is derived from an EMBL/GenBank/DDBJ whole genome shotgun (WGS) entry which is preliminary data.</text>
</comment>
<dbReference type="Pfam" id="PF03150">
    <property type="entry name" value="CCP_MauG"/>
    <property type="match status" value="1"/>
</dbReference>
<dbReference type="Proteomes" id="UP000273022">
    <property type="component" value="Unassembled WGS sequence"/>
</dbReference>
<evidence type="ECO:0000259" key="7">
    <source>
        <dbReference type="PROSITE" id="PS51007"/>
    </source>
</evidence>
<evidence type="ECO:0000313" key="9">
    <source>
        <dbReference type="Proteomes" id="UP000273022"/>
    </source>
</evidence>
<dbReference type="GO" id="GO:0009055">
    <property type="term" value="F:electron transfer activity"/>
    <property type="evidence" value="ECO:0007669"/>
    <property type="project" value="InterPro"/>
</dbReference>
<dbReference type="SUPFAM" id="SSF46626">
    <property type="entry name" value="Cytochrome c"/>
    <property type="match status" value="2"/>
</dbReference>
<dbReference type="AlphaFoldDB" id="A0A3A6T7Q7"/>
<dbReference type="GO" id="GO:0030313">
    <property type="term" value="C:cell envelope"/>
    <property type="evidence" value="ECO:0007669"/>
    <property type="project" value="UniProtKB-SubCell"/>
</dbReference>
<evidence type="ECO:0000256" key="6">
    <source>
        <dbReference type="PROSITE-ProRule" id="PRU00433"/>
    </source>
</evidence>
<protein>
    <recommendedName>
        <fullName evidence="7">Cytochrome c domain-containing protein</fullName>
    </recommendedName>
</protein>
<keyword evidence="4" id="KW-0560">Oxidoreductase</keyword>
<keyword evidence="5 6" id="KW-0408">Iron</keyword>
<evidence type="ECO:0000256" key="1">
    <source>
        <dbReference type="ARBA" id="ARBA00004196"/>
    </source>
</evidence>
<dbReference type="PANTHER" id="PTHR30600">
    <property type="entry name" value="CYTOCHROME C PEROXIDASE-RELATED"/>
    <property type="match status" value="1"/>
</dbReference>
<name>A0A3A6T7Q7_9GAMM</name>
<dbReference type="PROSITE" id="PS51007">
    <property type="entry name" value="CYTC"/>
    <property type="match status" value="1"/>
</dbReference>
<keyword evidence="2 6" id="KW-0349">Heme</keyword>
<evidence type="ECO:0000256" key="3">
    <source>
        <dbReference type="ARBA" id="ARBA00022723"/>
    </source>
</evidence>
<dbReference type="InterPro" id="IPR051395">
    <property type="entry name" value="Cytochrome_c_Peroxidase/MauG"/>
</dbReference>
<dbReference type="GO" id="GO:0020037">
    <property type="term" value="F:heme binding"/>
    <property type="evidence" value="ECO:0007669"/>
    <property type="project" value="InterPro"/>
</dbReference>
<organism evidence="8 9">
    <name type="scientific">Parashewanella spongiae</name>
    <dbReference type="NCBI Taxonomy" id="342950"/>
    <lineage>
        <taxon>Bacteria</taxon>
        <taxon>Pseudomonadati</taxon>
        <taxon>Pseudomonadota</taxon>
        <taxon>Gammaproteobacteria</taxon>
        <taxon>Alteromonadales</taxon>
        <taxon>Shewanellaceae</taxon>
        <taxon>Parashewanella</taxon>
    </lineage>
</organism>
<evidence type="ECO:0000256" key="5">
    <source>
        <dbReference type="ARBA" id="ARBA00023004"/>
    </source>
</evidence>
<accession>A0A3A6T7Q7</accession>
<reference evidence="8 9" key="1">
    <citation type="submission" date="2018-09" db="EMBL/GenBank/DDBJ databases">
        <title>Phylogeny of the Shewanellaceae, and recommendation for two new genera, Pseudoshewanella and Parashewanella.</title>
        <authorList>
            <person name="Wang G."/>
        </authorList>
    </citation>
    <scope>NUCLEOTIDE SEQUENCE [LARGE SCALE GENOMIC DNA]</scope>
    <source>
        <strain evidence="8 9">KCTC 22492</strain>
    </source>
</reference>
<sequence length="712" mass="78185">MTYNHMVAYCIKGVTRMLSKARIAISILISLPLISCGGNDKKTEVITPVVEPQAVVVRNLISEQVGGLDNLKVPETNADLPQPLLDDGTPDPTFETTEAKRYLGKQLFHDPVRTVRLDAAKGGVIEAAGTGSCGSCHFGEAGSKAGMQFNFNVGGEGRGYTDAEGNFIPRRRPQLDILPRLRQEPLFVGDLMVDHLPTLTDVYEDDIGIPSIAIKDPNPGELLQSGRFDALDSVSRNAPSVVGAAFNNRLLLGGFAGEDHNSVRGLNPFNHPAQENIALLLLDAHRMLEAQSAELQRIPVYKKLFTDAFPEEAARAEQEDDLNLLINDKTILRATATFMRTVVTRNSPWDKFLAGDNNALTDSQLRGAKLFFTDPADGNGGAGCFSCHSGPMLNKQHNDPDVVGTGQFIEENFINLGLSDHPLQALNRHVRNDPEFRDDGRKEITLRDEDAFEFRTVTLRQIRDSGAFFHNGEFTSVKDVVEYFNNGVPQDSIAGNASTLSTRFTHPRGEGSEPGLGLSEDEINDLTAFINDGLFDPAFVTFDPDSTTDTFQLNERDLTYSLHRPDLETLGAVDGRVASGLPQDNNDLLSRRDLGIDPPLDVTDRLTVSLSKQSIVNDTEQQDTHIIHNTSDSMIDTHLIIVLKDLPDDVVVLQHNGMTENDEPYFRLFLQNGVITPGDGISHTIKLRHQDDSEITTPISYNLLMLSGQGNP</sequence>